<comment type="caution">
    <text evidence="2">The sequence shown here is derived from an EMBL/GenBank/DDBJ whole genome shotgun (WGS) entry which is preliminary data.</text>
</comment>
<reference evidence="2" key="1">
    <citation type="submission" date="2023-03" db="EMBL/GenBank/DDBJ databases">
        <title>Massive genome expansion in bonnet fungi (Mycena s.s.) driven by repeated elements and novel gene families across ecological guilds.</title>
        <authorList>
            <consortium name="Lawrence Berkeley National Laboratory"/>
            <person name="Harder C.B."/>
            <person name="Miyauchi S."/>
            <person name="Viragh M."/>
            <person name="Kuo A."/>
            <person name="Thoen E."/>
            <person name="Andreopoulos B."/>
            <person name="Lu D."/>
            <person name="Skrede I."/>
            <person name="Drula E."/>
            <person name="Henrissat B."/>
            <person name="Morin E."/>
            <person name="Kohler A."/>
            <person name="Barry K."/>
            <person name="LaButti K."/>
            <person name="Morin E."/>
            <person name="Salamov A."/>
            <person name="Lipzen A."/>
            <person name="Mereny Z."/>
            <person name="Hegedus B."/>
            <person name="Baldrian P."/>
            <person name="Stursova M."/>
            <person name="Weitz H."/>
            <person name="Taylor A."/>
            <person name="Grigoriev I.V."/>
            <person name="Nagy L.G."/>
            <person name="Martin F."/>
            <person name="Kauserud H."/>
        </authorList>
    </citation>
    <scope>NUCLEOTIDE SEQUENCE</scope>
    <source>
        <strain evidence="2">CBHHK067</strain>
    </source>
</reference>
<dbReference type="Proteomes" id="UP001221757">
    <property type="component" value="Unassembled WGS sequence"/>
</dbReference>
<gene>
    <name evidence="2" type="ORF">B0H17DRAFT_1210773</name>
</gene>
<dbReference type="EMBL" id="JARKIE010000212">
    <property type="protein sequence ID" value="KAJ7665766.1"/>
    <property type="molecule type" value="Genomic_DNA"/>
</dbReference>
<organism evidence="2 3">
    <name type="scientific">Mycena rosella</name>
    <name type="common">Pink bonnet</name>
    <name type="synonym">Agaricus rosellus</name>
    <dbReference type="NCBI Taxonomy" id="1033263"/>
    <lineage>
        <taxon>Eukaryota</taxon>
        <taxon>Fungi</taxon>
        <taxon>Dikarya</taxon>
        <taxon>Basidiomycota</taxon>
        <taxon>Agaricomycotina</taxon>
        <taxon>Agaricomycetes</taxon>
        <taxon>Agaricomycetidae</taxon>
        <taxon>Agaricales</taxon>
        <taxon>Marasmiineae</taxon>
        <taxon>Mycenaceae</taxon>
        <taxon>Mycena</taxon>
    </lineage>
</organism>
<protein>
    <submittedName>
        <fullName evidence="2">Uncharacterized protein</fullName>
    </submittedName>
</protein>
<evidence type="ECO:0000313" key="3">
    <source>
        <dbReference type="Proteomes" id="UP001221757"/>
    </source>
</evidence>
<sequence>MPDDATSAASICRLSRPERFRLLRTLLDAALPGDVPPGPSKSKPLRSHDLIRRLAPPLTLRILCLLSVSTLNTPAWEGLIKYSRFRVHTTIDRSSHPTGTPQPVALRHLHPDAAGPA</sequence>
<dbReference type="AlphaFoldDB" id="A0AAD7CW41"/>
<keyword evidence="3" id="KW-1185">Reference proteome</keyword>
<evidence type="ECO:0000256" key="1">
    <source>
        <dbReference type="SAM" id="MobiDB-lite"/>
    </source>
</evidence>
<proteinExistence type="predicted"/>
<name>A0AAD7CW41_MYCRO</name>
<evidence type="ECO:0000313" key="2">
    <source>
        <dbReference type="EMBL" id="KAJ7665766.1"/>
    </source>
</evidence>
<feature type="region of interest" description="Disordered" evidence="1">
    <location>
        <begin position="92"/>
        <end position="117"/>
    </location>
</feature>
<accession>A0AAD7CW41</accession>